<reference evidence="8" key="1">
    <citation type="journal article" date="2017" name="Environ. Microbiol. Rep.">
        <title>Genetic Diversity of Marine Anaerobic Ammonium-Oxidizing Bacteria as Revealed by Genomic and Proteomic Analyses of 'Candidatus Scalindua japonica'.</title>
        <authorList>
            <person name="Oshiki M."/>
            <person name="Mizuto K."/>
            <person name="Kimura Z."/>
            <person name="Kindaichi T."/>
            <person name="Satoh H."/>
            <person name="Okabe S."/>
        </authorList>
    </citation>
    <scope>NUCLEOTIDE SEQUENCE [LARGE SCALE GENOMIC DNA]</scope>
    <source>
        <strain evidence="8">husup-a2</strain>
    </source>
</reference>
<name>A0A286TVW2_9BACT</name>
<dbReference type="GO" id="GO:0004222">
    <property type="term" value="F:metalloendopeptidase activity"/>
    <property type="evidence" value="ECO:0007669"/>
    <property type="project" value="InterPro"/>
</dbReference>
<dbReference type="SUPFAM" id="SSF55486">
    <property type="entry name" value="Metalloproteases ('zincins'), catalytic domain"/>
    <property type="match status" value="1"/>
</dbReference>
<dbReference type="GO" id="GO:0031012">
    <property type="term" value="C:extracellular matrix"/>
    <property type="evidence" value="ECO:0007669"/>
    <property type="project" value="InterPro"/>
</dbReference>
<accession>A0A286TVW2</accession>
<dbReference type="InterPro" id="IPR021190">
    <property type="entry name" value="Pept_M10A"/>
</dbReference>
<sequence length="268" mass="27056">MGSTSVFAGYLNFSDGDDFTFFPLPTAWDPGLNTARVGGFPAPGAASWSVMGPTLSASPGDPHSGSTTSDLTALYAGGVDEITTIGLTLDKWAAVSGFTNLGMVADSGVDIGAPEASGGHLGDIRVGAIFIDGTVGPNVLAHAFQPGTEAIFGPGGTIAGDMHFDDSNIWSDGGGGGTIDFHTVALHELGHALGLGHSAVAGSVMEATYAGPRRALHADDIAGITAIYGALPVTAVPEPGTVLLLGIGVFGMFGYGLLRRKQVQNLKS</sequence>
<evidence type="ECO:0000313" key="7">
    <source>
        <dbReference type="EMBL" id="GAX60005.1"/>
    </source>
</evidence>
<dbReference type="GO" id="GO:0008270">
    <property type="term" value="F:zinc ion binding"/>
    <property type="evidence" value="ECO:0007669"/>
    <property type="project" value="InterPro"/>
</dbReference>
<dbReference type="PRINTS" id="PR00138">
    <property type="entry name" value="MATRIXIN"/>
</dbReference>
<feature type="transmembrane region" description="Helical" evidence="5">
    <location>
        <begin position="240"/>
        <end position="258"/>
    </location>
</feature>
<organism evidence="7 8">
    <name type="scientific">Candidatus Scalindua japonica</name>
    <dbReference type="NCBI Taxonomy" id="1284222"/>
    <lineage>
        <taxon>Bacteria</taxon>
        <taxon>Pseudomonadati</taxon>
        <taxon>Planctomycetota</taxon>
        <taxon>Candidatus Brocadiia</taxon>
        <taxon>Candidatus Brocadiales</taxon>
        <taxon>Candidatus Scalinduaceae</taxon>
        <taxon>Candidatus Scalindua</taxon>
    </lineage>
</organism>
<dbReference type="AlphaFoldDB" id="A0A286TVW2"/>
<keyword evidence="2" id="KW-0479">Metal-binding</keyword>
<evidence type="ECO:0000256" key="4">
    <source>
        <dbReference type="ARBA" id="ARBA00022833"/>
    </source>
</evidence>
<evidence type="ECO:0000256" key="5">
    <source>
        <dbReference type="SAM" id="Phobius"/>
    </source>
</evidence>
<keyword evidence="5" id="KW-1133">Transmembrane helix</keyword>
<dbReference type="GO" id="GO:0030198">
    <property type="term" value="P:extracellular matrix organization"/>
    <property type="evidence" value="ECO:0007669"/>
    <property type="project" value="TreeGrafter"/>
</dbReference>
<proteinExistence type="predicted"/>
<evidence type="ECO:0000256" key="3">
    <source>
        <dbReference type="ARBA" id="ARBA00022801"/>
    </source>
</evidence>
<dbReference type="InterPro" id="IPR013424">
    <property type="entry name" value="Ice-binding_C"/>
</dbReference>
<evidence type="ECO:0000256" key="2">
    <source>
        <dbReference type="ARBA" id="ARBA00022723"/>
    </source>
</evidence>
<gene>
    <name evidence="7" type="ORF">SCALIN_C05_0090</name>
</gene>
<keyword evidence="4" id="KW-0862">Zinc</keyword>
<dbReference type="Proteomes" id="UP000218542">
    <property type="component" value="Unassembled WGS sequence"/>
</dbReference>
<dbReference type="Pfam" id="PF00413">
    <property type="entry name" value="Peptidase_M10"/>
    <property type="match status" value="1"/>
</dbReference>
<evidence type="ECO:0000259" key="6">
    <source>
        <dbReference type="SMART" id="SM00235"/>
    </source>
</evidence>
<evidence type="ECO:0000256" key="1">
    <source>
        <dbReference type="ARBA" id="ARBA00022670"/>
    </source>
</evidence>
<keyword evidence="8" id="KW-1185">Reference proteome</keyword>
<evidence type="ECO:0000313" key="8">
    <source>
        <dbReference type="Proteomes" id="UP000218542"/>
    </source>
</evidence>
<dbReference type="EMBL" id="BAOS01000005">
    <property type="protein sequence ID" value="GAX60005.1"/>
    <property type="molecule type" value="Genomic_DNA"/>
</dbReference>
<dbReference type="InterPro" id="IPR006026">
    <property type="entry name" value="Peptidase_Metallo"/>
</dbReference>
<dbReference type="InterPro" id="IPR001818">
    <property type="entry name" value="Pept_M10_metallopeptidase"/>
</dbReference>
<comment type="caution">
    <text evidence="7">The sequence shown here is derived from an EMBL/GenBank/DDBJ whole genome shotgun (WGS) entry which is preliminary data.</text>
</comment>
<dbReference type="GO" id="GO:0030574">
    <property type="term" value="P:collagen catabolic process"/>
    <property type="evidence" value="ECO:0007669"/>
    <property type="project" value="TreeGrafter"/>
</dbReference>
<dbReference type="Gene3D" id="3.40.390.10">
    <property type="entry name" value="Collagenase (Catalytic Domain)"/>
    <property type="match status" value="1"/>
</dbReference>
<dbReference type="Pfam" id="PF07589">
    <property type="entry name" value="PEP-CTERM"/>
    <property type="match status" value="1"/>
</dbReference>
<dbReference type="InterPro" id="IPR024079">
    <property type="entry name" value="MetalloPept_cat_dom_sf"/>
</dbReference>
<dbReference type="SMART" id="SM00235">
    <property type="entry name" value="ZnMc"/>
    <property type="match status" value="1"/>
</dbReference>
<keyword evidence="3" id="KW-0378">Hydrolase</keyword>
<dbReference type="PANTHER" id="PTHR10201:SF213">
    <property type="entry name" value="METALLOENDOPROTEINASE 2-MMP-LIKE"/>
    <property type="match status" value="1"/>
</dbReference>
<keyword evidence="5" id="KW-0472">Membrane</keyword>
<keyword evidence="1" id="KW-0645">Protease</keyword>
<dbReference type="NCBIfam" id="TIGR02595">
    <property type="entry name" value="PEP_CTERM"/>
    <property type="match status" value="1"/>
</dbReference>
<dbReference type="PANTHER" id="PTHR10201">
    <property type="entry name" value="MATRIX METALLOPROTEINASE"/>
    <property type="match status" value="1"/>
</dbReference>
<protein>
    <submittedName>
        <fullName evidence="7">Metalloproteinase</fullName>
    </submittedName>
</protein>
<feature type="domain" description="Peptidase metallopeptidase" evidence="6">
    <location>
        <begin position="57"/>
        <end position="230"/>
    </location>
</feature>
<dbReference type="GO" id="GO:0006508">
    <property type="term" value="P:proteolysis"/>
    <property type="evidence" value="ECO:0007669"/>
    <property type="project" value="UniProtKB-KW"/>
</dbReference>
<keyword evidence="5" id="KW-0812">Transmembrane</keyword>